<dbReference type="InterPro" id="IPR011060">
    <property type="entry name" value="RibuloseP-bd_barrel"/>
</dbReference>
<gene>
    <name evidence="11" type="primary">hxlA</name>
    <name evidence="11" type="ORF">MBCUT_20530</name>
</gene>
<dbReference type="SMART" id="SM00934">
    <property type="entry name" value="OMPdecase"/>
    <property type="match status" value="1"/>
</dbReference>
<evidence type="ECO:0000313" key="11">
    <source>
        <dbReference type="EMBL" id="KZX14481.1"/>
    </source>
</evidence>
<keyword evidence="5 9" id="KW-0665">Pyrimidine biosynthesis</keyword>
<organism evidence="11 12">
    <name type="scientific">Methanobrevibacter cuticularis</name>
    <dbReference type="NCBI Taxonomy" id="47311"/>
    <lineage>
        <taxon>Archaea</taxon>
        <taxon>Methanobacteriati</taxon>
        <taxon>Methanobacteriota</taxon>
        <taxon>Methanomada group</taxon>
        <taxon>Methanobacteria</taxon>
        <taxon>Methanobacteriales</taxon>
        <taxon>Methanobacteriaceae</taxon>
        <taxon>Methanobrevibacter</taxon>
    </lineage>
</organism>
<protein>
    <recommendedName>
        <fullName evidence="3 9">Orotidine 5'-phosphate decarboxylase</fullName>
        <ecNumber evidence="2 9">4.1.1.23</ecNumber>
    </recommendedName>
</protein>
<dbReference type="EMBL" id="LWMW01000169">
    <property type="protein sequence ID" value="KZX14481.1"/>
    <property type="molecule type" value="Genomic_DNA"/>
</dbReference>
<dbReference type="NCBIfam" id="NF010386">
    <property type="entry name" value="PRK13813.1"/>
    <property type="match status" value="1"/>
</dbReference>
<evidence type="ECO:0000256" key="9">
    <source>
        <dbReference type="RuleBase" id="RU000512"/>
    </source>
</evidence>
<keyword evidence="4 9" id="KW-0210">Decarboxylase</keyword>
<feature type="domain" description="Orotidine 5'-phosphate decarboxylase" evidence="10">
    <location>
        <begin position="9"/>
        <end position="213"/>
    </location>
</feature>
<evidence type="ECO:0000313" key="12">
    <source>
        <dbReference type="Proteomes" id="UP000077275"/>
    </source>
</evidence>
<evidence type="ECO:0000256" key="5">
    <source>
        <dbReference type="ARBA" id="ARBA00022975"/>
    </source>
</evidence>
<evidence type="ECO:0000256" key="3">
    <source>
        <dbReference type="ARBA" id="ARBA00021923"/>
    </source>
</evidence>
<dbReference type="UniPathway" id="UPA00070">
    <property type="reaction ID" value="UER00120"/>
</dbReference>
<dbReference type="PANTHER" id="PTHR32119">
    <property type="entry name" value="OROTIDINE 5'-PHOSPHATE DECARBOXYLASE"/>
    <property type="match status" value="1"/>
</dbReference>
<feature type="binding site" evidence="8">
    <location>
        <position position="197"/>
    </location>
    <ligand>
        <name>substrate</name>
    </ligand>
</feature>
<evidence type="ECO:0000256" key="8">
    <source>
        <dbReference type="PIRSR" id="PIRSR614732-2"/>
    </source>
</evidence>
<comment type="similarity">
    <text evidence="9">Belongs to the OMP decarboxylase family.</text>
</comment>
<evidence type="ECO:0000259" key="10">
    <source>
        <dbReference type="SMART" id="SM00934"/>
    </source>
</evidence>
<dbReference type="EC" id="4.1.1.23" evidence="2 9"/>
<feature type="binding site" evidence="8">
    <location>
        <position position="198"/>
    </location>
    <ligand>
        <name>substrate</name>
    </ligand>
</feature>
<evidence type="ECO:0000256" key="1">
    <source>
        <dbReference type="ARBA" id="ARBA00004861"/>
    </source>
</evidence>
<sequence>MIIMEVENNIILAMDQMNVIEAYDLCETLSKYINTIKIGYPLTLSEGLESINVFKENFDFKIICDYKVADIPETNSKIAKLTFEAGADSLIVHGFVGSDSVEACINQAKVYDKEIFLLTEMSHPGAKMFLQNVADEIAKMGVDLGIKNYVAPSTRIARLSTIRNIVGDDSFIISPGVGTQGGDPKETLKYADALIIGRSIYESKDPELAIKEIIESIK</sequence>
<dbReference type="Pfam" id="PF00215">
    <property type="entry name" value="OMPdecase"/>
    <property type="match status" value="1"/>
</dbReference>
<name>A0A166CGF6_9EURY</name>
<dbReference type="InterPro" id="IPR014732">
    <property type="entry name" value="OMPdecase"/>
</dbReference>
<keyword evidence="12" id="KW-1185">Reference proteome</keyword>
<feature type="binding site" evidence="8">
    <location>
        <position position="15"/>
    </location>
    <ligand>
        <name>substrate</name>
    </ligand>
</feature>
<reference evidence="11 12" key="1">
    <citation type="submission" date="2016-04" db="EMBL/GenBank/DDBJ databases">
        <title>Genome sequence of Methanobrevibacter cuticularis DSM 11139.</title>
        <authorList>
            <person name="Poehlein A."/>
            <person name="Seedorf H."/>
            <person name="Daniel R."/>
        </authorList>
    </citation>
    <scope>NUCLEOTIDE SEQUENCE [LARGE SCALE GENOMIC DNA]</scope>
    <source>
        <strain evidence="11 12">DSM 11139</strain>
    </source>
</reference>
<dbReference type="SUPFAM" id="SSF51366">
    <property type="entry name" value="Ribulose-phoshate binding barrel"/>
    <property type="match status" value="1"/>
</dbReference>
<dbReference type="PANTHER" id="PTHR32119:SF2">
    <property type="entry name" value="OROTIDINE 5'-PHOSPHATE DECARBOXYLASE"/>
    <property type="match status" value="1"/>
</dbReference>
<dbReference type="STRING" id="47311.MBCUT_20530"/>
<dbReference type="PATRIC" id="fig|47311.3.peg.2249"/>
<dbReference type="NCBIfam" id="TIGR01740">
    <property type="entry name" value="pyrF"/>
    <property type="match status" value="1"/>
</dbReference>
<dbReference type="GO" id="GO:0005829">
    <property type="term" value="C:cytosol"/>
    <property type="evidence" value="ECO:0007669"/>
    <property type="project" value="TreeGrafter"/>
</dbReference>
<dbReference type="InterPro" id="IPR013785">
    <property type="entry name" value="Aldolase_TIM"/>
</dbReference>
<feature type="binding site" evidence="8">
    <location>
        <position position="37"/>
    </location>
    <ligand>
        <name>substrate</name>
    </ligand>
</feature>
<evidence type="ECO:0000256" key="4">
    <source>
        <dbReference type="ARBA" id="ARBA00022793"/>
    </source>
</evidence>
<dbReference type="InterPro" id="IPR018089">
    <property type="entry name" value="OMPdecase_AS"/>
</dbReference>
<comment type="pathway">
    <text evidence="1 9">Pyrimidine metabolism; UMP biosynthesis via de novo pathway; UMP from orotate: step 2/2.</text>
</comment>
<evidence type="ECO:0000256" key="7">
    <source>
        <dbReference type="PIRSR" id="PIRSR614732-1"/>
    </source>
</evidence>
<dbReference type="PROSITE" id="PS00156">
    <property type="entry name" value="OMPDECASE"/>
    <property type="match status" value="1"/>
</dbReference>
<dbReference type="Proteomes" id="UP000077275">
    <property type="component" value="Unassembled WGS sequence"/>
</dbReference>
<feature type="active site" description="For OMPdecase activity" evidence="7">
    <location>
        <position position="70"/>
    </location>
</feature>
<feature type="active site" description="For OMPdecase activity" evidence="7">
    <location>
        <position position="67"/>
    </location>
</feature>
<comment type="catalytic activity">
    <reaction evidence="9">
        <text>orotidine 5'-phosphate + H(+) = UMP + CO2</text>
        <dbReference type="Rhea" id="RHEA:11596"/>
        <dbReference type="ChEBI" id="CHEBI:15378"/>
        <dbReference type="ChEBI" id="CHEBI:16526"/>
        <dbReference type="ChEBI" id="CHEBI:57538"/>
        <dbReference type="ChEBI" id="CHEBI:57865"/>
        <dbReference type="EC" id="4.1.1.23"/>
    </reaction>
</comment>
<evidence type="ECO:0000256" key="6">
    <source>
        <dbReference type="ARBA" id="ARBA00023239"/>
    </source>
</evidence>
<feature type="active site" description="For OMPdecase activity" evidence="7">
    <location>
        <position position="65"/>
    </location>
</feature>
<evidence type="ECO:0000256" key="2">
    <source>
        <dbReference type="ARBA" id="ARBA00012321"/>
    </source>
</evidence>
<dbReference type="GO" id="GO:0004590">
    <property type="term" value="F:orotidine-5'-phosphate decarboxylase activity"/>
    <property type="evidence" value="ECO:0007669"/>
    <property type="project" value="UniProtKB-EC"/>
</dbReference>
<dbReference type="InterPro" id="IPR001754">
    <property type="entry name" value="OMPdeCOase_dom"/>
</dbReference>
<dbReference type="GO" id="GO:0044205">
    <property type="term" value="P:'de novo' UMP biosynthetic process"/>
    <property type="evidence" value="ECO:0007669"/>
    <property type="project" value="UniProtKB-UniPathway"/>
</dbReference>
<proteinExistence type="inferred from homology"/>
<keyword evidence="6 9" id="KW-0456">Lyase</keyword>
<comment type="caution">
    <text evidence="11">The sequence shown here is derived from an EMBL/GenBank/DDBJ whole genome shotgun (WGS) entry which is preliminary data.</text>
</comment>
<dbReference type="Gene3D" id="3.20.20.70">
    <property type="entry name" value="Aldolase class I"/>
    <property type="match status" value="1"/>
</dbReference>
<dbReference type="CDD" id="cd04725">
    <property type="entry name" value="OMP_decarboxylase_like"/>
    <property type="match status" value="1"/>
</dbReference>
<dbReference type="GO" id="GO:0006207">
    <property type="term" value="P:'de novo' pyrimidine nucleobase biosynthetic process"/>
    <property type="evidence" value="ECO:0007669"/>
    <property type="project" value="InterPro"/>
</dbReference>
<dbReference type="AlphaFoldDB" id="A0A166CGF6"/>
<feature type="binding site" evidence="8">
    <location>
        <position position="122"/>
    </location>
    <ligand>
        <name>substrate</name>
    </ligand>
</feature>
<accession>A0A166CGF6</accession>